<dbReference type="PANTHER" id="PTHR42884:SF14">
    <property type="entry name" value="NEUROENDOCRINE CONVERTASE 1"/>
    <property type="match status" value="1"/>
</dbReference>
<dbReference type="InterPro" id="IPR036852">
    <property type="entry name" value="Peptidase_S8/S53_dom_sf"/>
</dbReference>
<dbReference type="AlphaFoldDB" id="A0A931GXM3"/>
<feature type="active site" description="Charge relay system" evidence="4 5">
    <location>
        <position position="500"/>
    </location>
</feature>
<gene>
    <name evidence="7" type="ORF">I5907_07605</name>
</gene>
<name>A0A931GXM3_9BACT</name>
<feature type="active site" description="Charge relay system" evidence="4 5">
    <location>
        <position position="290"/>
    </location>
</feature>
<organism evidence="7 8">
    <name type="scientific">Panacibacter microcysteis</name>
    <dbReference type="NCBI Taxonomy" id="2793269"/>
    <lineage>
        <taxon>Bacteria</taxon>
        <taxon>Pseudomonadati</taxon>
        <taxon>Bacteroidota</taxon>
        <taxon>Chitinophagia</taxon>
        <taxon>Chitinophagales</taxon>
        <taxon>Chitinophagaceae</taxon>
        <taxon>Panacibacter</taxon>
    </lineage>
</organism>
<dbReference type="Pfam" id="PF00082">
    <property type="entry name" value="Peptidase_S8"/>
    <property type="match status" value="1"/>
</dbReference>
<dbReference type="EMBL" id="JADWYR010000001">
    <property type="protein sequence ID" value="MBG9376094.1"/>
    <property type="molecule type" value="Genomic_DNA"/>
</dbReference>
<keyword evidence="2 5" id="KW-0378">Hydrolase</keyword>
<dbReference type="SUPFAM" id="SSF52743">
    <property type="entry name" value="Subtilisin-like"/>
    <property type="match status" value="1"/>
</dbReference>
<dbReference type="PRINTS" id="PR00723">
    <property type="entry name" value="SUBTILISIN"/>
</dbReference>
<evidence type="ECO:0000256" key="4">
    <source>
        <dbReference type="PIRSR" id="PIRSR615500-1"/>
    </source>
</evidence>
<dbReference type="PROSITE" id="PS00138">
    <property type="entry name" value="SUBTILASE_SER"/>
    <property type="match status" value="1"/>
</dbReference>
<dbReference type="PANTHER" id="PTHR42884">
    <property type="entry name" value="PROPROTEIN CONVERTASE SUBTILISIN/KEXIN-RELATED"/>
    <property type="match status" value="1"/>
</dbReference>
<dbReference type="RefSeq" id="WP_196990116.1">
    <property type="nucleotide sequence ID" value="NZ_JADWYR010000001.1"/>
</dbReference>
<evidence type="ECO:0000313" key="7">
    <source>
        <dbReference type="EMBL" id="MBG9376094.1"/>
    </source>
</evidence>
<dbReference type="GO" id="GO:0004252">
    <property type="term" value="F:serine-type endopeptidase activity"/>
    <property type="evidence" value="ECO:0007669"/>
    <property type="project" value="UniProtKB-UniRule"/>
</dbReference>
<feature type="active site" description="Charge relay system" evidence="4 5">
    <location>
        <position position="250"/>
    </location>
</feature>
<evidence type="ECO:0000259" key="6">
    <source>
        <dbReference type="Pfam" id="PF00082"/>
    </source>
</evidence>
<evidence type="ECO:0000256" key="2">
    <source>
        <dbReference type="ARBA" id="ARBA00022801"/>
    </source>
</evidence>
<dbReference type="GO" id="GO:0016020">
    <property type="term" value="C:membrane"/>
    <property type="evidence" value="ECO:0007669"/>
    <property type="project" value="TreeGrafter"/>
</dbReference>
<accession>A0A931GXM3</accession>
<dbReference type="GO" id="GO:0016485">
    <property type="term" value="P:protein processing"/>
    <property type="evidence" value="ECO:0007669"/>
    <property type="project" value="TreeGrafter"/>
</dbReference>
<comment type="similarity">
    <text evidence="5">Belongs to the peptidase S8 family.</text>
</comment>
<reference evidence="7" key="1">
    <citation type="submission" date="2020-11" db="EMBL/GenBank/DDBJ databases">
        <title>Bacterial whole genome sequence for Panacibacter sp. DH6.</title>
        <authorList>
            <person name="Le V."/>
            <person name="Ko S."/>
            <person name="Ahn C.-Y."/>
            <person name="Oh H.-M."/>
        </authorList>
    </citation>
    <scope>NUCLEOTIDE SEQUENCE</scope>
    <source>
        <strain evidence="7">DH6</strain>
    </source>
</reference>
<dbReference type="InterPro" id="IPR015500">
    <property type="entry name" value="Peptidase_S8_subtilisin-rel"/>
</dbReference>
<protein>
    <submittedName>
        <fullName evidence="7">S8 family serine peptidase</fullName>
    </submittedName>
</protein>
<dbReference type="Proteomes" id="UP000628448">
    <property type="component" value="Unassembled WGS sequence"/>
</dbReference>
<dbReference type="Gene3D" id="3.40.50.200">
    <property type="entry name" value="Peptidase S8/S53 domain"/>
    <property type="match status" value="1"/>
</dbReference>
<sequence length="986" mass="105900">MKNSILLSTLMAALCLAAIVFSSFGHFQNGLFYYAFTEKISLETVTGQYVLRYINADKAKEKIALLEKSGAFKNKEWKDDRTVIINALKDKDGAALQQLQNESDIISAQPLLQTAKEKLALSATEEILVRFKKDIDSSNIEAILKKFNVTILQKGELFYTVAVPRKANTLQVANAIMESGVAEFSHPNFYRDIIMHQVPNDEYFGQQWNLHNVGQLINDGHTGTADADIDAPEAWARTKGKNTITIAVLDEGVTSNHFDLPNTRQVRLSGSNFSTATPGNDPSPVGNGNHGNACAGLVAATRDNSQGVAGVAPLCKIMPIKILNPSASDANIANAITFAKNNGAQILSNSWGYGTSLSNFVPAIVTAITDATTTGRGGLGCVVVFAAGNTANHASGNNGFVTFPGNVNVAGVLTVGASDRYDAQANYSPTSNTASTDNQVVDIVAPSHRAYPSQIRGEDFEIWSMDIPGATGYNPNTTGTYLPAAGTNFDAYTGRMGGTSAACPQVAGAAALLLSLNANLTQQQVFNILTENADKVGGYTYNASGFSNEMGYGRLNLYRAVWKSGPDLYMKDQVTDAGLEPNPDNASAYFVSPDIWVRNTNDGGTTHQNPEYGQTNYVYVKVRNRGVAASLATGSRLKLYWAKASASLGWTFPWTGASYGCAGTPLNIGGAIGTKVIPAVSSGGTTTLVFSWTPPKPTDYAPCFGSDASHFCLLARIETTPAVPYGMAFPETTNLGDNVKKNNNIVWKNISIVNALPDATLIRTSVLVAGGKLLGRDFSTFDLAFKMPEEKENNNILEVADVEIDLGDLAKDWLGRSGKVEGGFITEDKQGKTVVRLTSPKGTIYGIPVNPDQLASVTLTVMPRSFNPGKLFLFDIQQMDKNTIIGGERFDIQFTEKKAAKATATSAVKTNPLLKTYQSGSQLVIQLPDDKQYAVTISNNFGQLFTAAKMINRLSVPVATYPKGVYFIKLINTKENIAYTSSVMIQ</sequence>
<evidence type="ECO:0000256" key="1">
    <source>
        <dbReference type="ARBA" id="ARBA00022670"/>
    </source>
</evidence>
<dbReference type="PROSITE" id="PS51892">
    <property type="entry name" value="SUBTILASE"/>
    <property type="match status" value="1"/>
</dbReference>
<evidence type="ECO:0000313" key="8">
    <source>
        <dbReference type="Proteomes" id="UP000628448"/>
    </source>
</evidence>
<keyword evidence="3 5" id="KW-0720">Serine protease</keyword>
<evidence type="ECO:0000256" key="5">
    <source>
        <dbReference type="PROSITE-ProRule" id="PRU01240"/>
    </source>
</evidence>
<evidence type="ECO:0000256" key="3">
    <source>
        <dbReference type="ARBA" id="ARBA00022825"/>
    </source>
</evidence>
<comment type="caution">
    <text evidence="7">The sequence shown here is derived from an EMBL/GenBank/DDBJ whole genome shotgun (WGS) entry which is preliminary data.</text>
</comment>
<dbReference type="InterPro" id="IPR023828">
    <property type="entry name" value="Peptidase_S8_Ser-AS"/>
</dbReference>
<feature type="domain" description="Peptidase S8/S53" evidence="6">
    <location>
        <begin position="242"/>
        <end position="553"/>
    </location>
</feature>
<keyword evidence="1 5" id="KW-0645">Protease</keyword>
<dbReference type="Gene3D" id="2.60.40.10">
    <property type="entry name" value="Immunoglobulins"/>
    <property type="match status" value="1"/>
</dbReference>
<dbReference type="InterPro" id="IPR013783">
    <property type="entry name" value="Ig-like_fold"/>
</dbReference>
<keyword evidence="8" id="KW-1185">Reference proteome</keyword>
<dbReference type="InterPro" id="IPR000209">
    <property type="entry name" value="Peptidase_S8/S53_dom"/>
</dbReference>
<proteinExistence type="inferred from homology"/>